<sequence length="911" mass="101267">MSDISPESIRDTRYMWKQQHTACVSADRPLPPRYLPPSPCADESSLPMPLPLFPLLLIAFDASFDAQGASVLRKTTLGLFGHNEMQMRCINKWPGCSGDEGLFMLAECILGLGIKGVSPNVRCKYGEVPQHGGMIGEVPASIGEWVKSTFAAQTPRGLLCIQNGGPFSIWSSLAGDDPVKAKHIHFGISAVKRSLRPVYIEDYLAGRGLRLFIEGIEANTDRYKYETGGLRIRNIGLQDNGTYECRAEVTSQGHLKVKFITLDVLYAPVISRQPDTSNIIKDRRATLHCEAHGNPPVAYEWFKEQKATESGWARAKVRVGKDSPDYEIDRVEADDEGRYFCRVSNELGFKEVYVDVQMLVPAEVQPLSHWVAQERGQVVMTCEYLGNPEPKVTWLRVKDEREFIQGIQMFDARITVDMSQPGKSKLMIHELSKTDSGQYICTAENNVGTDEKVGTLTVEYPPTVLSNSTEEIGWPGQTRTLTCEGTGRPLPTMNWFHGGQFVSDSDTYNIRTTPQENSLISVLTITIVKGQPWVYGTYACTAKNQYSMAKHESTLTEAEPPGMPSNVSVQSETPTSAELSADLPSSSGGMPVTAWLVEYEAVRKELQLRDGLTSNSFALGEKLFIPGLRPGTAYNFYLSAENAVGIGKSVKFRVKTPRRDTIIEQADVPLQYDEENTTDAMSIAQQNELLRKGGLSDKHPPPSGVIERSSPPPEGFPMPVVIGASAAAALLLVIIMIVLIVLRRRIVRDQEAMKNPYGFAKRRQMQGSDSGGGMVIMNEAKDIDNIQLEIRRHDGSLPDLVHNKVDMKSPPEVRKIASPLPMRPDENTAQRMAWDQMLHHALTSDDELEEEEDEPMDTSPVMELPPPPDFLLEQNRGLEDDSYQDILDGYHSGDNVEDEDKFQIRIAPFRS</sequence>
<dbReference type="PANTHER" id="PTHR12231:SF253">
    <property type="entry name" value="DPR-INTERACTING PROTEIN ETA, ISOFORM B-RELATED"/>
    <property type="match status" value="1"/>
</dbReference>
<dbReference type="InterPro" id="IPR003598">
    <property type="entry name" value="Ig_sub2"/>
</dbReference>
<evidence type="ECO:0000313" key="10">
    <source>
        <dbReference type="EnsemblMetazoa" id="CapteP228638"/>
    </source>
</evidence>
<dbReference type="FunCoup" id="R7V3N6">
    <property type="interactions" value="281"/>
</dbReference>
<dbReference type="PROSITE" id="PS50853">
    <property type="entry name" value="FN3"/>
    <property type="match status" value="1"/>
</dbReference>
<organism evidence="9">
    <name type="scientific">Capitella teleta</name>
    <name type="common">Polychaete worm</name>
    <dbReference type="NCBI Taxonomy" id="283909"/>
    <lineage>
        <taxon>Eukaryota</taxon>
        <taxon>Metazoa</taxon>
        <taxon>Spiralia</taxon>
        <taxon>Lophotrochozoa</taxon>
        <taxon>Annelida</taxon>
        <taxon>Polychaeta</taxon>
        <taxon>Sedentaria</taxon>
        <taxon>Scolecida</taxon>
        <taxon>Capitellidae</taxon>
        <taxon>Capitella</taxon>
    </lineage>
</organism>
<dbReference type="InterPro" id="IPR051170">
    <property type="entry name" value="Neural/epithelial_adhesion"/>
</dbReference>
<dbReference type="PROSITE" id="PS50835">
    <property type="entry name" value="IG_LIKE"/>
    <property type="match status" value="3"/>
</dbReference>
<keyword evidence="6" id="KW-1133">Transmembrane helix</keyword>
<dbReference type="PANTHER" id="PTHR12231">
    <property type="entry name" value="CTX-RELATED TYPE I TRANSMEMBRANE PROTEIN"/>
    <property type="match status" value="1"/>
</dbReference>
<feature type="domain" description="Ig-like" evidence="7">
    <location>
        <begin position="268"/>
        <end position="357"/>
    </location>
</feature>
<keyword evidence="1" id="KW-0732">Signal</keyword>
<dbReference type="EMBL" id="AMQN01005111">
    <property type="status" value="NOT_ANNOTATED_CDS"/>
    <property type="molecule type" value="Genomic_DNA"/>
</dbReference>
<keyword evidence="4" id="KW-0393">Immunoglobulin domain</keyword>
<evidence type="ECO:0000256" key="1">
    <source>
        <dbReference type="ARBA" id="ARBA00022729"/>
    </source>
</evidence>
<dbReference type="CDD" id="cd00096">
    <property type="entry name" value="Ig"/>
    <property type="match status" value="2"/>
</dbReference>
<feature type="domain" description="Fibronectin type-III" evidence="8">
    <location>
        <begin position="563"/>
        <end position="660"/>
    </location>
</feature>
<protein>
    <submittedName>
        <fullName evidence="9 10">Uncharacterized protein</fullName>
    </submittedName>
</protein>
<feature type="region of interest" description="Disordered" evidence="5">
    <location>
        <begin position="552"/>
        <end position="585"/>
    </location>
</feature>
<dbReference type="Pfam" id="PF00041">
    <property type="entry name" value="fn3"/>
    <property type="match status" value="1"/>
</dbReference>
<dbReference type="OrthoDB" id="6101791at2759"/>
<dbReference type="InterPro" id="IPR013098">
    <property type="entry name" value="Ig_I-set"/>
</dbReference>
<evidence type="ECO:0000259" key="8">
    <source>
        <dbReference type="PROSITE" id="PS50853"/>
    </source>
</evidence>
<dbReference type="InterPro" id="IPR003961">
    <property type="entry name" value="FN3_dom"/>
</dbReference>
<dbReference type="SUPFAM" id="SSF48726">
    <property type="entry name" value="Immunoglobulin"/>
    <property type="match status" value="4"/>
</dbReference>
<gene>
    <name evidence="9" type="ORF">CAPTEDRAFT_228638</name>
</gene>
<dbReference type="HOGENOM" id="CLU_319166_0_0_1"/>
<dbReference type="STRING" id="283909.R7V3N6"/>
<dbReference type="InterPro" id="IPR007110">
    <property type="entry name" value="Ig-like_dom"/>
</dbReference>
<dbReference type="FunFam" id="2.60.40.10:FF:000032">
    <property type="entry name" value="palladin isoform X1"/>
    <property type="match status" value="1"/>
</dbReference>
<dbReference type="AlphaFoldDB" id="R7V3N6"/>
<reference evidence="9 11" key="2">
    <citation type="journal article" date="2013" name="Nature">
        <title>Insights into bilaterian evolution from three spiralian genomes.</title>
        <authorList>
            <person name="Simakov O."/>
            <person name="Marletaz F."/>
            <person name="Cho S.J."/>
            <person name="Edsinger-Gonzales E."/>
            <person name="Havlak P."/>
            <person name="Hellsten U."/>
            <person name="Kuo D.H."/>
            <person name="Larsson T."/>
            <person name="Lv J."/>
            <person name="Arendt D."/>
            <person name="Savage R."/>
            <person name="Osoegawa K."/>
            <person name="de Jong P."/>
            <person name="Grimwood J."/>
            <person name="Chapman J.A."/>
            <person name="Shapiro H."/>
            <person name="Aerts A."/>
            <person name="Otillar R.P."/>
            <person name="Terry A.Y."/>
            <person name="Boore J.L."/>
            <person name="Grigoriev I.V."/>
            <person name="Lindberg D.R."/>
            <person name="Seaver E.C."/>
            <person name="Weisblat D.A."/>
            <person name="Putnam N.H."/>
            <person name="Rokhsar D.S."/>
        </authorList>
    </citation>
    <scope>NUCLEOTIDE SEQUENCE</scope>
    <source>
        <strain evidence="9 11">I ESC-2004</strain>
    </source>
</reference>
<evidence type="ECO:0000313" key="11">
    <source>
        <dbReference type="Proteomes" id="UP000014760"/>
    </source>
</evidence>
<feature type="transmembrane region" description="Helical" evidence="6">
    <location>
        <begin position="716"/>
        <end position="742"/>
    </location>
</feature>
<dbReference type="EMBL" id="KB295185">
    <property type="protein sequence ID" value="ELU13463.1"/>
    <property type="molecule type" value="Genomic_DNA"/>
</dbReference>
<dbReference type="EMBL" id="AMQN01005112">
    <property type="status" value="NOT_ANNOTATED_CDS"/>
    <property type="molecule type" value="Genomic_DNA"/>
</dbReference>
<dbReference type="InterPro" id="IPR036179">
    <property type="entry name" value="Ig-like_dom_sf"/>
</dbReference>
<dbReference type="SMART" id="SM00060">
    <property type="entry name" value="FN3"/>
    <property type="match status" value="1"/>
</dbReference>
<dbReference type="GO" id="GO:0043005">
    <property type="term" value="C:neuron projection"/>
    <property type="evidence" value="ECO:0007669"/>
    <property type="project" value="TreeGrafter"/>
</dbReference>
<evidence type="ECO:0000256" key="5">
    <source>
        <dbReference type="SAM" id="MobiDB-lite"/>
    </source>
</evidence>
<dbReference type="Gene3D" id="2.60.40.10">
    <property type="entry name" value="Immunoglobulins"/>
    <property type="match status" value="5"/>
</dbReference>
<reference evidence="11" key="1">
    <citation type="submission" date="2012-12" db="EMBL/GenBank/DDBJ databases">
        <authorList>
            <person name="Hellsten U."/>
            <person name="Grimwood J."/>
            <person name="Chapman J.A."/>
            <person name="Shapiro H."/>
            <person name="Aerts A."/>
            <person name="Otillar R.P."/>
            <person name="Terry A.Y."/>
            <person name="Boore J.L."/>
            <person name="Simakov O."/>
            <person name="Marletaz F."/>
            <person name="Cho S.-J."/>
            <person name="Edsinger-Gonzales E."/>
            <person name="Havlak P."/>
            <person name="Kuo D.-H."/>
            <person name="Larsson T."/>
            <person name="Lv J."/>
            <person name="Arendt D."/>
            <person name="Savage R."/>
            <person name="Osoegawa K."/>
            <person name="de Jong P."/>
            <person name="Lindberg D.R."/>
            <person name="Seaver E.C."/>
            <person name="Weisblat D.A."/>
            <person name="Putnam N.H."/>
            <person name="Grigoriev I.V."/>
            <person name="Rokhsar D.S."/>
        </authorList>
    </citation>
    <scope>NUCLEOTIDE SEQUENCE</scope>
    <source>
        <strain evidence="11">I ESC-2004</strain>
    </source>
</reference>
<feature type="compositionally biased region" description="Acidic residues" evidence="5">
    <location>
        <begin position="844"/>
        <end position="856"/>
    </location>
</feature>
<evidence type="ECO:0000256" key="4">
    <source>
        <dbReference type="ARBA" id="ARBA00023319"/>
    </source>
</evidence>
<evidence type="ECO:0000256" key="2">
    <source>
        <dbReference type="ARBA" id="ARBA00022737"/>
    </source>
</evidence>
<feature type="compositionally biased region" description="Polar residues" evidence="5">
    <location>
        <begin position="565"/>
        <end position="585"/>
    </location>
</feature>
<feature type="region of interest" description="Disordered" evidence="5">
    <location>
        <begin position="844"/>
        <end position="883"/>
    </location>
</feature>
<reference evidence="10" key="3">
    <citation type="submission" date="2015-06" db="UniProtKB">
        <authorList>
            <consortium name="EnsemblMetazoa"/>
        </authorList>
    </citation>
    <scope>IDENTIFICATION</scope>
</reference>
<dbReference type="Pfam" id="PF13927">
    <property type="entry name" value="Ig_3"/>
    <property type="match status" value="2"/>
</dbReference>
<evidence type="ECO:0000313" key="9">
    <source>
        <dbReference type="EMBL" id="ELU13463.1"/>
    </source>
</evidence>
<dbReference type="InterPro" id="IPR013783">
    <property type="entry name" value="Ig-like_fold"/>
</dbReference>
<evidence type="ECO:0000256" key="3">
    <source>
        <dbReference type="ARBA" id="ARBA00023157"/>
    </source>
</evidence>
<keyword evidence="3" id="KW-1015">Disulfide bond</keyword>
<keyword evidence="6" id="KW-0472">Membrane</keyword>
<keyword evidence="6" id="KW-0812">Transmembrane</keyword>
<keyword evidence="2" id="KW-0677">Repeat</keyword>
<name>R7V3N6_CAPTE</name>
<evidence type="ECO:0000259" key="7">
    <source>
        <dbReference type="PROSITE" id="PS50835"/>
    </source>
</evidence>
<dbReference type="Proteomes" id="UP000014760">
    <property type="component" value="Unassembled WGS sequence"/>
</dbReference>
<proteinExistence type="predicted"/>
<dbReference type="EnsemblMetazoa" id="CapteT228638">
    <property type="protein sequence ID" value="CapteP228638"/>
    <property type="gene ID" value="CapteG228638"/>
</dbReference>
<dbReference type="Pfam" id="PF07679">
    <property type="entry name" value="I-set"/>
    <property type="match status" value="1"/>
</dbReference>
<dbReference type="SMART" id="SM00408">
    <property type="entry name" value="IGc2"/>
    <property type="match status" value="3"/>
</dbReference>
<dbReference type="InterPro" id="IPR036116">
    <property type="entry name" value="FN3_sf"/>
</dbReference>
<dbReference type="SMART" id="SM00409">
    <property type="entry name" value="IG"/>
    <property type="match status" value="4"/>
</dbReference>
<keyword evidence="11" id="KW-1185">Reference proteome</keyword>
<dbReference type="InterPro" id="IPR003599">
    <property type="entry name" value="Ig_sub"/>
</dbReference>
<dbReference type="CDD" id="cd00063">
    <property type="entry name" value="FN3"/>
    <property type="match status" value="1"/>
</dbReference>
<feature type="domain" description="Ig-like" evidence="7">
    <location>
        <begin position="462"/>
        <end position="556"/>
    </location>
</feature>
<feature type="domain" description="Ig-like" evidence="7">
    <location>
        <begin position="361"/>
        <end position="457"/>
    </location>
</feature>
<evidence type="ECO:0000256" key="6">
    <source>
        <dbReference type="SAM" id="Phobius"/>
    </source>
</evidence>
<dbReference type="SUPFAM" id="SSF49265">
    <property type="entry name" value="Fibronectin type III"/>
    <property type="match status" value="1"/>
</dbReference>
<accession>R7V3N6</accession>